<evidence type="ECO:0000256" key="3">
    <source>
        <dbReference type="PROSITE-ProRule" id="PRU00409"/>
    </source>
</evidence>
<dbReference type="RefSeq" id="WP_327608978.1">
    <property type="nucleotide sequence ID" value="NZ_JARZFX010000014.1"/>
</dbReference>
<evidence type="ECO:0000259" key="4">
    <source>
        <dbReference type="PROSITE" id="PS50975"/>
    </source>
</evidence>
<evidence type="ECO:0000256" key="2">
    <source>
        <dbReference type="ARBA" id="ARBA00022840"/>
    </source>
</evidence>
<dbReference type="Pfam" id="PF02222">
    <property type="entry name" value="ATP-grasp"/>
    <property type="match status" value="1"/>
</dbReference>
<keyword evidence="6" id="KW-1185">Reference proteome</keyword>
<name>A0ABU6KLU8_9BACI</name>
<dbReference type="Gene3D" id="3.30.470.20">
    <property type="entry name" value="ATP-grasp fold, B domain"/>
    <property type="match status" value="1"/>
</dbReference>
<organism evidence="5 6">
    <name type="scientific">Virgibacillus tibetensis</name>
    <dbReference type="NCBI Taxonomy" id="3042313"/>
    <lineage>
        <taxon>Bacteria</taxon>
        <taxon>Bacillati</taxon>
        <taxon>Bacillota</taxon>
        <taxon>Bacilli</taxon>
        <taxon>Bacillales</taxon>
        <taxon>Bacillaceae</taxon>
        <taxon>Virgibacillus</taxon>
    </lineage>
</organism>
<keyword evidence="2 3" id="KW-0067">ATP-binding</keyword>
<dbReference type="SUPFAM" id="SSF56059">
    <property type="entry name" value="Glutathione synthetase ATP-binding domain-like"/>
    <property type="match status" value="1"/>
</dbReference>
<keyword evidence="1 3" id="KW-0547">Nucleotide-binding</keyword>
<comment type="caution">
    <text evidence="5">The sequence shown here is derived from an EMBL/GenBank/DDBJ whole genome shotgun (WGS) entry which is preliminary data.</text>
</comment>
<evidence type="ECO:0000256" key="1">
    <source>
        <dbReference type="ARBA" id="ARBA00022741"/>
    </source>
</evidence>
<protein>
    <submittedName>
        <fullName evidence="5">ATP-grasp domain-containing protein</fullName>
    </submittedName>
</protein>
<dbReference type="PANTHER" id="PTHR37018">
    <property type="entry name" value="CULTURE SPECIFIC PROTEIN, PUTATIVE (AFU_ORTHOLOGUE AFUA_2G00130)-RELATED"/>
    <property type="match status" value="1"/>
</dbReference>
<accession>A0ABU6KLU8</accession>
<evidence type="ECO:0000313" key="5">
    <source>
        <dbReference type="EMBL" id="MEC5425434.1"/>
    </source>
</evidence>
<dbReference type="InterPro" id="IPR003135">
    <property type="entry name" value="ATP-grasp_carboxylate-amine"/>
</dbReference>
<dbReference type="EMBL" id="JARZFX010000014">
    <property type="protein sequence ID" value="MEC5425434.1"/>
    <property type="molecule type" value="Genomic_DNA"/>
</dbReference>
<evidence type="ECO:0000313" key="6">
    <source>
        <dbReference type="Proteomes" id="UP001335737"/>
    </source>
</evidence>
<sequence>MLEKINFSKRLKRFLVDNENAQFIYLNNFEVEEKWNSDKDVLQFPTITLGNSNVIVNRMEELGLLLVTSSDFIVLKEKPDSDYLIYLREIGFKLPQIISVEDNHPELNITENILQCEGTINKLKELRAPNVYFMTFGTSEFEETLSQLTGIPLATPTSTVFKKVNNKMFSRMLNEQNEIKQIPGYNCTTINDLVEGFRMLKPHIDLGGKLIIKDALGVSGKGLVIIDSEKKFNQYVKLITRSYNKNRAIKTINIVLEKWINKQCDLNYQFMISQNGNVEFNFVKESIVQNGVHQGHIIPSRLNVQQLDELKLVADILGKELYKNGYFGIVGVDAILSKEGMLYLNLEINARFNMSTYQTIIQEMYIDDKKVAIAKKADISLSNLLPFPEFRELNNDLFFTPSKGTGLLVTNYATVNAASVKGQRPFEGRLYYMIIENTLEDVLALESIVSKRLLDITGGKINEAKYNRFSKIKS</sequence>
<dbReference type="PANTHER" id="PTHR37018:SF1">
    <property type="entry name" value="CULTURE SPECIFIC PROTEIN, PUTATIVE (AFU_ORTHOLOGUE AFUA_2G00130)-RELATED"/>
    <property type="match status" value="1"/>
</dbReference>
<dbReference type="PROSITE" id="PS50975">
    <property type="entry name" value="ATP_GRASP"/>
    <property type="match status" value="1"/>
</dbReference>
<dbReference type="InterPro" id="IPR053269">
    <property type="entry name" value="Asp-Met_ligase"/>
</dbReference>
<proteinExistence type="predicted"/>
<reference evidence="5 6" key="1">
    <citation type="journal article" date="2024" name="Int. J. Syst. Evol. Microbiol.">
        <title>Virgibacillus tibetensis sp. nov., isolated from salt lake on the Tibetan Plateau of China.</title>
        <authorList>
            <person name="Phurbu D."/>
            <person name="Liu Z.-X."/>
            <person name="Wang R."/>
            <person name="Zheng Y.-Y."/>
            <person name="Liu H.-C."/>
            <person name="Zhou Y.-G."/>
            <person name="Yu Y.-J."/>
            <person name="Li A.-H."/>
        </authorList>
    </citation>
    <scope>NUCLEOTIDE SEQUENCE [LARGE SCALE GENOMIC DNA]</scope>
    <source>
        <strain evidence="5 6">C22-A2</strain>
    </source>
</reference>
<dbReference type="Proteomes" id="UP001335737">
    <property type="component" value="Unassembled WGS sequence"/>
</dbReference>
<feature type="domain" description="ATP-grasp" evidence="4">
    <location>
        <begin position="171"/>
        <end position="377"/>
    </location>
</feature>
<dbReference type="InterPro" id="IPR011761">
    <property type="entry name" value="ATP-grasp"/>
</dbReference>
<gene>
    <name evidence="5" type="ORF">QGM71_18290</name>
</gene>